<proteinExistence type="predicted"/>
<feature type="region of interest" description="Disordered" evidence="1">
    <location>
        <begin position="74"/>
        <end position="150"/>
    </location>
</feature>
<evidence type="ECO:0000313" key="2">
    <source>
        <dbReference type="EMBL" id="SFL23756.1"/>
    </source>
</evidence>
<sequence length="150" mass="14324">MPGGAGGREADTGGVPGGAEAGRSPSSPADGVGVGVGSGAGVLRVTDGAGGDAVAAAGDWSRVSVCCAVHPAPSSTAAAAASAARPAGPRRTDSPQDIETPPISRTFTGFPHLCGFPAVRLPEPGTPDHPPGGSARGARAGPSAHHPARL</sequence>
<dbReference type="AlphaFoldDB" id="A0A1I4G3V6"/>
<name>A0A1I4G3V6_9ACTN</name>
<evidence type="ECO:0000256" key="1">
    <source>
        <dbReference type="SAM" id="MobiDB-lite"/>
    </source>
</evidence>
<feature type="region of interest" description="Disordered" evidence="1">
    <location>
        <begin position="1"/>
        <end position="41"/>
    </location>
</feature>
<organism evidence="2 3">
    <name type="scientific">Streptomyces pini</name>
    <dbReference type="NCBI Taxonomy" id="1520580"/>
    <lineage>
        <taxon>Bacteria</taxon>
        <taxon>Bacillati</taxon>
        <taxon>Actinomycetota</taxon>
        <taxon>Actinomycetes</taxon>
        <taxon>Kitasatosporales</taxon>
        <taxon>Streptomycetaceae</taxon>
        <taxon>Streptomyces</taxon>
    </lineage>
</organism>
<protein>
    <submittedName>
        <fullName evidence="2">Uncharacterized protein</fullName>
    </submittedName>
</protein>
<evidence type="ECO:0000313" key="3">
    <source>
        <dbReference type="Proteomes" id="UP000198928"/>
    </source>
</evidence>
<feature type="compositionally biased region" description="Low complexity" evidence="1">
    <location>
        <begin position="131"/>
        <end position="150"/>
    </location>
</feature>
<keyword evidence="3" id="KW-1185">Reference proteome</keyword>
<gene>
    <name evidence="2" type="ORF">SAMN05192584_11559</name>
</gene>
<dbReference type="EMBL" id="FOSG01000015">
    <property type="protein sequence ID" value="SFL23756.1"/>
    <property type="molecule type" value="Genomic_DNA"/>
</dbReference>
<accession>A0A1I4G3V6</accession>
<dbReference type="Proteomes" id="UP000198928">
    <property type="component" value="Unassembled WGS sequence"/>
</dbReference>
<reference evidence="3" key="1">
    <citation type="submission" date="2016-10" db="EMBL/GenBank/DDBJ databases">
        <authorList>
            <person name="Varghese N."/>
            <person name="Submissions S."/>
        </authorList>
    </citation>
    <scope>NUCLEOTIDE SEQUENCE [LARGE SCALE GENOMIC DNA]</scope>
    <source>
        <strain evidence="3">PL19</strain>
    </source>
</reference>
<feature type="compositionally biased region" description="Low complexity" evidence="1">
    <location>
        <begin position="74"/>
        <end position="89"/>
    </location>
</feature>